<accession>K6WJK9</accession>
<dbReference type="AlphaFoldDB" id="K6WJK9"/>
<organism evidence="3 4">
    <name type="scientific">Gordonia rhizosphera NBRC 16068</name>
    <dbReference type="NCBI Taxonomy" id="1108045"/>
    <lineage>
        <taxon>Bacteria</taxon>
        <taxon>Bacillati</taxon>
        <taxon>Actinomycetota</taxon>
        <taxon>Actinomycetes</taxon>
        <taxon>Mycobacteriales</taxon>
        <taxon>Gordoniaceae</taxon>
        <taxon>Gordonia</taxon>
    </lineage>
</organism>
<proteinExistence type="predicted"/>
<sequence length="231" mass="25593">MTVLDFAAAVVRRWLVVALGVSLTVAALLFVNTRPPTYASQADVTLLPPVSGRYPNSFTDSGANVMYAAGLLERTVNKDHRVTATSSTTIGLVDIGIRNGWMIRFPNYGGQWAYYFRWPTLDVQAVSPSEEGARAAMRETLNKVQQTLLDMQYDYRVAPYNRINLRMSPPDVEVTASTGNTRRASVVTLLLGIGLTGAAVVESDRWLRRRRERRDEKKSKAETAPAEDALV</sequence>
<feature type="transmembrane region" description="Helical" evidence="2">
    <location>
        <begin position="184"/>
        <end position="201"/>
    </location>
</feature>
<dbReference type="eggNOG" id="ENOG5033771">
    <property type="taxonomic scope" value="Bacteria"/>
</dbReference>
<feature type="region of interest" description="Disordered" evidence="1">
    <location>
        <begin position="211"/>
        <end position="231"/>
    </location>
</feature>
<evidence type="ECO:0000256" key="1">
    <source>
        <dbReference type="SAM" id="MobiDB-lite"/>
    </source>
</evidence>
<dbReference type="Proteomes" id="UP000008363">
    <property type="component" value="Unassembled WGS sequence"/>
</dbReference>
<feature type="transmembrane region" description="Helical" evidence="2">
    <location>
        <begin position="12"/>
        <end position="31"/>
    </location>
</feature>
<evidence type="ECO:0000313" key="3">
    <source>
        <dbReference type="EMBL" id="GAB92317.1"/>
    </source>
</evidence>
<name>K6WJK9_9ACTN</name>
<dbReference type="RefSeq" id="WP_006336608.1">
    <property type="nucleotide sequence ID" value="NZ_BAHC01000170.1"/>
</dbReference>
<protein>
    <recommendedName>
        <fullName evidence="5">Polysaccharide chain length determinant N-terminal domain-containing protein</fullName>
    </recommendedName>
</protein>
<evidence type="ECO:0000256" key="2">
    <source>
        <dbReference type="SAM" id="Phobius"/>
    </source>
</evidence>
<reference evidence="3 4" key="1">
    <citation type="submission" date="2012-08" db="EMBL/GenBank/DDBJ databases">
        <title>Whole genome shotgun sequence of Gordonia rhizosphera NBRC 16068.</title>
        <authorList>
            <person name="Takarada H."/>
            <person name="Isaki S."/>
            <person name="Hosoyama A."/>
            <person name="Tsuchikane K."/>
            <person name="Katsumata H."/>
            <person name="Baba S."/>
            <person name="Ohji S."/>
            <person name="Yamazaki S."/>
            <person name="Fujita N."/>
        </authorList>
    </citation>
    <scope>NUCLEOTIDE SEQUENCE [LARGE SCALE GENOMIC DNA]</scope>
    <source>
        <strain evidence="3 4">NBRC 16068</strain>
    </source>
</reference>
<comment type="caution">
    <text evidence="3">The sequence shown here is derived from an EMBL/GenBank/DDBJ whole genome shotgun (WGS) entry which is preliminary data.</text>
</comment>
<evidence type="ECO:0008006" key="5">
    <source>
        <dbReference type="Google" id="ProtNLM"/>
    </source>
</evidence>
<keyword evidence="2" id="KW-0812">Transmembrane</keyword>
<keyword evidence="4" id="KW-1185">Reference proteome</keyword>
<dbReference type="OrthoDB" id="5179260at2"/>
<gene>
    <name evidence="3" type="ORF">GORHZ_170_00010</name>
</gene>
<keyword evidence="2" id="KW-0472">Membrane</keyword>
<evidence type="ECO:0000313" key="4">
    <source>
        <dbReference type="Proteomes" id="UP000008363"/>
    </source>
</evidence>
<dbReference type="EMBL" id="BAHC01000170">
    <property type="protein sequence ID" value="GAB92317.1"/>
    <property type="molecule type" value="Genomic_DNA"/>
</dbReference>
<keyword evidence="2" id="KW-1133">Transmembrane helix</keyword>